<reference evidence="2" key="1">
    <citation type="submission" date="2014-05" db="EMBL/GenBank/DDBJ databases">
        <title>Whole genome sequencing of Lactobacillus casei NRIC0644.</title>
        <authorList>
            <person name="Atarashi H."/>
            <person name="Yoshida Y."/>
            <person name="Fujimura S."/>
            <person name="Tanaka N."/>
            <person name="Shiwa Y."/>
            <person name="Yoshikawa H."/>
            <person name="Okada S."/>
            <person name="Nakagawa J."/>
        </authorList>
    </citation>
    <scope>NUCLEOTIDE SEQUENCE [LARGE SCALE GENOMIC DNA]</scope>
    <source>
        <strain evidence="2">NRIC0644</strain>
    </source>
</reference>
<proteinExistence type="predicted"/>
<accession>A0A0C9PVH8</accession>
<name>A0A0C9PVH8_LACPA</name>
<sequence>MTTKKVIDDLIKFRNDRGWQDFHTLIGLSRALGIEASEVEKVFLWKKTDNDLSEEDKKALKFEIADVLTYAFYMCEKLNVDPNQIVEEKLAQNEQRHWKFEKK</sequence>
<dbReference type="PANTHER" id="PTHR46523">
    <property type="entry name" value="DCTP PYROPHOSPHATASE 1"/>
    <property type="match status" value="1"/>
</dbReference>
<dbReference type="PIRSF" id="PIRSF029826">
    <property type="entry name" value="UCP029826_pph"/>
    <property type="match status" value="1"/>
</dbReference>
<dbReference type="PANTHER" id="PTHR46523:SF1">
    <property type="entry name" value="DCTP PYROPHOSPHATASE 1"/>
    <property type="match status" value="1"/>
</dbReference>
<dbReference type="AlphaFoldDB" id="A0A0C9PVH8"/>
<dbReference type="CDD" id="cd11537">
    <property type="entry name" value="NTP-PPase_RS21-C6_like"/>
    <property type="match status" value="1"/>
</dbReference>
<dbReference type="InterPro" id="IPR025984">
    <property type="entry name" value="DCTPP"/>
</dbReference>
<dbReference type="GO" id="GO:0009143">
    <property type="term" value="P:nucleoside triphosphate catabolic process"/>
    <property type="evidence" value="ECO:0007669"/>
    <property type="project" value="InterPro"/>
</dbReference>
<evidence type="ECO:0000313" key="1">
    <source>
        <dbReference type="EMBL" id="GAN36019.1"/>
    </source>
</evidence>
<organism evidence="1 2">
    <name type="scientific">Lacticaseibacillus paracasei NRIC 0644</name>
    <dbReference type="NCBI Taxonomy" id="1435038"/>
    <lineage>
        <taxon>Bacteria</taxon>
        <taxon>Bacillati</taxon>
        <taxon>Bacillota</taxon>
        <taxon>Bacilli</taxon>
        <taxon>Lactobacillales</taxon>
        <taxon>Lactobacillaceae</taxon>
        <taxon>Lacticaseibacillus</taxon>
    </lineage>
</organism>
<protein>
    <recommendedName>
        <fullName evidence="3">Nucleotide pyrophosphohydrolase</fullName>
    </recommendedName>
</protein>
<dbReference type="Proteomes" id="UP000032552">
    <property type="component" value="Unassembled WGS sequence"/>
</dbReference>
<gene>
    <name evidence="1" type="ORF">LC0644_0608</name>
</gene>
<dbReference type="Gene3D" id="1.10.287.1080">
    <property type="entry name" value="MazG-like"/>
    <property type="match status" value="1"/>
</dbReference>
<dbReference type="EMBL" id="BAYM01000038">
    <property type="protein sequence ID" value="GAN36019.1"/>
    <property type="molecule type" value="Genomic_DNA"/>
</dbReference>
<comment type="caution">
    <text evidence="1">The sequence shown here is derived from an EMBL/GenBank/DDBJ whole genome shotgun (WGS) entry which is preliminary data.</text>
</comment>
<evidence type="ECO:0000313" key="2">
    <source>
        <dbReference type="Proteomes" id="UP000032552"/>
    </source>
</evidence>
<evidence type="ECO:0008006" key="3">
    <source>
        <dbReference type="Google" id="ProtNLM"/>
    </source>
</evidence>
<dbReference type="InterPro" id="IPR052555">
    <property type="entry name" value="dCTP_Pyrophosphatase"/>
</dbReference>
<dbReference type="RefSeq" id="WP_045625166.1">
    <property type="nucleotide sequence ID" value="NZ_BAYM01000038.1"/>
</dbReference>
<dbReference type="GO" id="GO:0047429">
    <property type="term" value="F:nucleoside triphosphate diphosphatase activity"/>
    <property type="evidence" value="ECO:0007669"/>
    <property type="project" value="InterPro"/>
</dbReference>
<dbReference type="SUPFAM" id="SSF101386">
    <property type="entry name" value="all-alpha NTP pyrophosphatases"/>
    <property type="match status" value="1"/>
</dbReference>
<dbReference type="Pfam" id="PF12643">
    <property type="entry name" value="MazG-like"/>
    <property type="match status" value="1"/>
</dbReference>